<name>A0ABQ4I2F3_9ACTN</name>
<evidence type="ECO:0000313" key="2">
    <source>
        <dbReference type="Proteomes" id="UP000647017"/>
    </source>
</evidence>
<comment type="caution">
    <text evidence="1">The sequence shown here is derived from an EMBL/GenBank/DDBJ whole genome shotgun (WGS) entry which is preliminary data.</text>
</comment>
<organism evidence="1 2">
    <name type="scientific">Micromonospora andamanensis</name>
    <dbReference type="NCBI Taxonomy" id="1287068"/>
    <lineage>
        <taxon>Bacteria</taxon>
        <taxon>Bacillati</taxon>
        <taxon>Actinomycetota</taxon>
        <taxon>Actinomycetes</taxon>
        <taxon>Micromonosporales</taxon>
        <taxon>Micromonosporaceae</taxon>
        <taxon>Micromonospora</taxon>
    </lineage>
</organism>
<accession>A0ABQ4I2F3</accession>
<sequence length="77" mass="8952">MWRATKTWKARSDPDLTAKMRRILDLCDHPPVDGWVLCVDEFGRWTCNPAPVASTIWVVTEAVRRTNLHHSRPDLVR</sequence>
<proteinExistence type="predicted"/>
<protein>
    <recommendedName>
        <fullName evidence="3">Transposase</fullName>
    </recommendedName>
</protein>
<dbReference type="EMBL" id="BOOZ01000042">
    <property type="protein sequence ID" value="GIJ12050.1"/>
    <property type="molecule type" value="Genomic_DNA"/>
</dbReference>
<keyword evidence="2" id="KW-1185">Reference proteome</keyword>
<gene>
    <name evidence="1" type="ORF">Van01_52640</name>
</gene>
<reference evidence="1 2" key="1">
    <citation type="submission" date="2021-01" db="EMBL/GenBank/DDBJ databases">
        <title>Whole genome shotgun sequence of Verrucosispora andamanensis NBRC 109075.</title>
        <authorList>
            <person name="Komaki H."/>
            <person name="Tamura T."/>
        </authorList>
    </citation>
    <scope>NUCLEOTIDE SEQUENCE [LARGE SCALE GENOMIC DNA]</scope>
    <source>
        <strain evidence="1 2">NBRC 109075</strain>
    </source>
</reference>
<evidence type="ECO:0008006" key="3">
    <source>
        <dbReference type="Google" id="ProtNLM"/>
    </source>
</evidence>
<dbReference type="Proteomes" id="UP000647017">
    <property type="component" value="Unassembled WGS sequence"/>
</dbReference>
<evidence type="ECO:0000313" key="1">
    <source>
        <dbReference type="EMBL" id="GIJ12050.1"/>
    </source>
</evidence>